<name>A0ABQ4U4Z5_9HYPH</name>
<keyword evidence="6 7" id="KW-0472">Membrane</keyword>
<reference evidence="8" key="1">
    <citation type="journal article" date="2021" name="Front. Microbiol.">
        <title>Comprehensive Comparative Genomics and Phenotyping of Methylobacterium Species.</title>
        <authorList>
            <person name="Alessa O."/>
            <person name="Ogura Y."/>
            <person name="Fujitani Y."/>
            <person name="Takami H."/>
            <person name="Hayashi T."/>
            <person name="Sahin N."/>
            <person name="Tani A."/>
        </authorList>
    </citation>
    <scope>NUCLEOTIDE SEQUENCE</scope>
    <source>
        <strain evidence="8">DSM 23632</strain>
    </source>
</reference>
<evidence type="ECO:0000313" key="8">
    <source>
        <dbReference type="EMBL" id="GJE62521.1"/>
    </source>
</evidence>
<evidence type="ECO:0000256" key="5">
    <source>
        <dbReference type="ARBA" id="ARBA00022989"/>
    </source>
</evidence>
<dbReference type="InterPro" id="IPR007341">
    <property type="entry name" value="Transgly_assoc"/>
</dbReference>
<evidence type="ECO:0000256" key="2">
    <source>
        <dbReference type="ARBA" id="ARBA00011006"/>
    </source>
</evidence>
<feature type="transmembrane region" description="Helical" evidence="7">
    <location>
        <begin position="59"/>
        <end position="79"/>
    </location>
</feature>
<dbReference type="RefSeq" id="WP_238185156.1">
    <property type="nucleotide sequence ID" value="NZ_BPRB01000336.1"/>
</dbReference>
<dbReference type="EMBL" id="BPRB01000336">
    <property type="protein sequence ID" value="GJE62521.1"/>
    <property type="molecule type" value="Genomic_DNA"/>
</dbReference>
<reference evidence="8" key="2">
    <citation type="submission" date="2021-08" db="EMBL/GenBank/DDBJ databases">
        <authorList>
            <person name="Tani A."/>
            <person name="Ola A."/>
            <person name="Ogura Y."/>
            <person name="Katsura K."/>
            <person name="Hayashi T."/>
        </authorList>
    </citation>
    <scope>NUCLEOTIDE SEQUENCE</scope>
    <source>
        <strain evidence="8">DSM 23632</strain>
    </source>
</reference>
<gene>
    <name evidence="8" type="ORF">MPOCJGCO_4654</name>
</gene>
<comment type="caution">
    <text evidence="8">The sequence shown here is derived from an EMBL/GenBank/DDBJ whole genome shotgun (WGS) entry which is preliminary data.</text>
</comment>
<organism evidence="8 9">
    <name type="scientific">Methylobacterium trifolii</name>
    <dbReference type="NCBI Taxonomy" id="1003092"/>
    <lineage>
        <taxon>Bacteria</taxon>
        <taxon>Pseudomonadati</taxon>
        <taxon>Pseudomonadota</taxon>
        <taxon>Alphaproteobacteria</taxon>
        <taxon>Hyphomicrobiales</taxon>
        <taxon>Methylobacteriaceae</taxon>
        <taxon>Methylobacterium</taxon>
    </lineage>
</organism>
<sequence length="86" mass="9048">MSILAWIVLGLIAGFIGSKIVNNSGQGLIVDILLGIVGAVVGGFLFNQFGQPGVSGVNLYSLLVAVVGAVIVLWLYYALFGRRRVL</sequence>
<protein>
    <recommendedName>
        <fullName evidence="10">GlsB/YeaQ/YmgE family stress response membrane protein</fullName>
    </recommendedName>
</protein>
<keyword evidence="9" id="KW-1185">Reference proteome</keyword>
<keyword evidence="4 7" id="KW-0812">Transmembrane</keyword>
<keyword evidence="5 7" id="KW-1133">Transmembrane helix</keyword>
<accession>A0ABQ4U4Z5</accession>
<dbReference type="PANTHER" id="PTHR33884">
    <property type="entry name" value="UPF0410 PROTEIN YMGE"/>
    <property type="match status" value="1"/>
</dbReference>
<evidence type="ECO:0008006" key="10">
    <source>
        <dbReference type="Google" id="ProtNLM"/>
    </source>
</evidence>
<dbReference type="Proteomes" id="UP001055057">
    <property type="component" value="Unassembled WGS sequence"/>
</dbReference>
<evidence type="ECO:0000256" key="3">
    <source>
        <dbReference type="ARBA" id="ARBA00022475"/>
    </source>
</evidence>
<evidence type="ECO:0000256" key="4">
    <source>
        <dbReference type="ARBA" id="ARBA00022692"/>
    </source>
</evidence>
<dbReference type="Pfam" id="PF04226">
    <property type="entry name" value="Transgly_assoc"/>
    <property type="match status" value="1"/>
</dbReference>
<feature type="transmembrane region" description="Helical" evidence="7">
    <location>
        <begin position="28"/>
        <end position="47"/>
    </location>
</feature>
<evidence type="ECO:0000256" key="6">
    <source>
        <dbReference type="ARBA" id="ARBA00023136"/>
    </source>
</evidence>
<evidence type="ECO:0000256" key="7">
    <source>
        <dbReference type="SAM" id="Phobius"/>
    </source>
</evidence>
<comment type="subcellular location">
    <subcellularLocation>
        <location evidence="1">Cell membrane</location>
        <topology evidence="1">Multi-pass membrane protein</topology>
    </subcellularLocation>
</comment>
<proteinExistence type="inferred from homology"/>
<keyword evidence="3" id="KW-1003">Cell membrane</keyword>
<evidence type="ECO:0000313" key="9">
    <source>
        <dbReference type="Proteomes" id="UP001055057"/>
    </source>
</evidence>
<evidence type="ECO:0000256" key="1">
    <source>
        <dbReference type="ARBA" id="ARBA00004651"/>
    </source>
</evidence>
<dbReference type="PANTHER" id="PTHR33884:SF3">
    <property type="entry name" value="UPF0410 PROTEIN YMGE"/>
    <property type="match status" value="1"/>
</dbReference>
<comment type="similarity">
    <text evidence="2">Belongs to the UPF0410 family.</text>
</comment>